<dbReference type="PROSITE" id="PS50071">
    <property type="entry name" value="HOMEOBOX_2"/>
    <property type="match status" value="1"/>
</dbReference>
<evidence type="ECO:0000259" key="3">
    <source>
        <dbReference type="PROSITE" id="PS50071"/>
    </source>
</evidence>
<evidence type="ECO:0000313" key="4">
    <source>
        <dbReference type="EMBL" id="KAH7296467.1"/>
    </source>
</evidence>
<dbReference type="OrthoDB" id="5973733at2759"/>
<comment type="caution">
    <text evidence="4">The sequence shown here is derived from an EMBL/GenBank/DDBJ whole genome shotgun (WGS) entry which is preliminary data.</text>
</comment>
<keyword evidence="2" id="KW-0371">Homeobox</keyword>
<keyword evidence="2" id="KW-0539">Nucleus</keyword>
<sequence>MLDPRQIKFWFQNKRTQVKIPTYDVDDIRPQHSQLPIRPRLSEASMRRLHKTSCAICKVERSIFKRQ</sequence>
<dbReference type="InterPro" id="IPR001356">
    <property type="entry name" value="HD"/>
</dbReference>
<feature type="DNA-binding region" description="Homeobox" evidence="2">
    <location>
        <begin position="3"/>
        <end position="22"/>
    </location>
</feature>
<evidence type="ECO:0000313" key="5">
    <source>
        <dbReference type="Proteomes" id="UP000825935"/>
    </source>
</evidence>
<dbReference type="AlphaFoldDB" id="A0A8T2RLA2"/>
<accession>A0A8T2RLA2</accession>
<protein>
    <recommendedName>
        <fullName evidence="3">Homeobox domain-containing protein</fullName>
    </recommendedName>
</protein>
<dbReference type="InterPro" id="IPR009057">
    <property type="entry name" value="Homeodomain-like_sf"/>
</dbReference>
<name>A0A8T2RLA2_CERRI</name>
<feature type="domain" description="Homeobox" evidence="3">
    <location>
        <begin position="1"/>
        <end position="21"/>
    </location>
</feature>
<dbReference type="GO" id="GO:0003677">
    <property type="term" value="F:DNA binding"/>
    <property type="evidence" value="ECO:0007669"/>
    <property type="project" value="UniProtKB-UniRule"/>
</dbReference>
<keyword evidence="2" id="KW-0238">DNA-binding</keyword>
<evidence type="ECO:0000256" key="2">
    <source>
        <dbReference type="PROSITE-ProRule" id="PRU00108"/>
    </source>
</evidence>
<keyword evidence="5" id="KW-1185">Reference proteome</keyword>
<dbReference type="Proteomes" id="UP000825935">
    <property type="component" value="Chromosome 26"/>
</dbReference>
<organism evidence="4 5">
    <name type="scientific">Ceratopteris richardii</name>
    <name type="common">Triangle waterfern</name>
    <dbReference type="NCBI Taxonomy" id="49495"/>
    <lineage>
        <taxon>Eukaryota</taxon>
        <taxon>Viridiplantae</taxon>
        <taxon>Streptophyta</taxon>
        <taxon>Embryophyta</taxon>
        <taxon>Tracheophyta</taxon>
        <taxon>Polypodiopsida</taxon>
        <taxon>Polypodiidae</taxon>
        <taxon>Polypodiales</taxon>
        <taxon>Pteridineae</taxon>
        <taxon>Pteridaceae</taxon>
        <taxon>Parkerioideae</taxon>
        <taxon>Ceratopteris</taxon>
    </lineage>
</organism>
<gene>
    <name evidence="4" type="ORF">KP509_26G024100</name>
</gene>
<comment type="subcellular location">
    <subcellularLocation>
        <location evidence="1 2">Nucleus</location>
    </subcellularLocation>
</comment>
<dbReference type="GO" id="GO:0005634">
    <property type="term" value="C:nucleus"/>
    <property type="evidence" value="ECO:0007669"/>
    <property type="project" value="UniProtKB-SubCell"/>
</dbReference>
<dbReference type="SUPFAM" id="SSF46689">
    <property type="entry name" value="Homeodomain-like"/>
    <property type="match status" value="1"/>
</dbReference>
<dbReference type="EMBL" id="CM035431">
    <property type="protein sequence ID" value="KAH7296467.1"/>
    <property type="molecule type" value="Genomic_DNA"/>
</dbReference>
<reference evidence="4" key="1">
    <citation type="submission" date="2021-08" db="EMBL/GenBank/DDBJ databases">
        <title>WGS assembly of Ceratopteris richardii.</title>
        <authorList>
            <person name="Marchant D.B."/>
            <person name="Chen G."/>
            <person name="Jenkins J."/>
            <person name="Shu S."/>
            <person name="Leebens-Mack J."/>
            <person name="Grimwood J."/>
            <person name="Schmutz J."/>
            <person name="Soltis P."/>
            <person name="Soltis D."/>
            <person name="Chen Z.-H."/>
        </authorList>
    </citation>
    <scope>NUCLEOTIDE SEQUENCE</scope>
    <source>
        <strain evidence="4">Whitten #5841</strain>
        <tissue evidence="4">Leaf</tissue>
    </source>
</reference>
<evidence type="ECO:0000256" key="1">
    <source>
        <dbReference type="ARBA" id="ARBA00004123"/>
    </source>
</evidence>
<proteinExistence type="predicted"/>